<sequence>MKFINERLIALPQVLQDLIGEFNPQHRIQLNEVLLQLRYVQHANYTCGNLDCNVYLYNKHFIIKNILFSNYKFCCEYCSEIGEDSIRYHYREHHYR</sequence>
<name>A0A6C0CPT8_9ZZZZ</name>
<accession>A0A6C0CPT8</accession>
<evidence type="ECO:0000313" key="1">
    <source>
        <dbReference type="EMBL" id="QHT05465.1"/>
    </source>
</evidence>
<protein>
    <submittedName>
        <fullName evidence="1">Uncharacterized protein</fullName>
    </submittedName>
</protein>
<dbReference type="AlphaFoldDB" id="A0A6C0CPT8"/>
<organism evidence="1">
    <name type="scientific">viral metagenome</name>
    <dbReference type="NCBI Taxonomy" id="1070528"/>
    <lineage>
        <taxon>unclassified sequences</taxon>
        <taxon>metagenomes</taxon>
        <taxon>organismal metagenomes</taxon>
    </lineage>
</organism>
<reference evidence="1" key="1">
    <citation type="journal article" date="2020" name="Nature">
        <title>Giant virus diversity and host interactions through global metagenomics.</title>
        <authorList>
            <person name="Schulz F."/>
            <person name="Roux S."/>
            <person name="Paez-Espino D."/>
            <person name="Jungbluth S."/>
            <person name="Walsh D.A."/>
            <person name="Denef V.J."/>
            <person name="McMahon K.D."/>
            <person name="Konstantinidis K.T."/>
            <person name="Eloe-Fadrosh E.A."/>
            <person name="Kyrpides N.C."/>
            <person name="Woyke T."/>
        </authorList>
    </citation>
    <scope>NUCLEOTIDE SEQUENCE</scope>
    <source>
        <strain evidence="1">GVMAG-M-3300021375-17</strain>
    </source>
</reference>
<proteinExistence type="predicted"/>
<dbReference type="EMBL" id="MN739454">
    <property type="protein sequence ID" value="QHT05465.1"/>
    <property type="molecule type" value="Genomic_DNA"/>
</dbReference>